<evidence type="ECO:0000259" key="2">
    <source>
        <dbReference type="Pfam" id="PF21926"/>
    </source>
</evidence>
<keyword evidence="1" id="KW-0812">Transmembrane</keyword>
<keyword evidence="1" id="KW-1133">Transmembrane helix</keyword>
<evidence type="ECO:0000313" key="3">
    <source>
        <dbReference type="EMBL" id="RBP57722.1"/>
    </source>
</evidence>
<dbReference type="SUPFAM" id="SSF55729">
    <property type="entry name" value="Acyl-CoA N-acyltransferases (Nat)"/>
    <property type="match status" value="1"/>
</dbReference>
<proteinExistence type="predicted"/>
<feature type="transmembrane region" description="Helical" evidence="1">
    <location>
        <begin position="25"/>
        <end position="46"/>
    </location>
</feature>
<organism evidence="3 4">
    <name type="scientific">Brenneria salicis ATCC 15712 = DSM 30166</name>
    <dbReference type="NCBI Taxonomy" id="714314"/>
    <lineage>
        <taxon>Bacteria</taxon>
        <taxon>Pseudomonadati</taxon>
        <taxon>Pseudomonadota</taxon>
        <taxon>Gammaproteobacteria</taxon>
        <taxon>Enterobacterales</taxon>
        <taxon>Pectobacteriaceae</taxon>
        <taxon>Brenneria</taxon>
    </lineage>
</organism>
<dbReference type="InterPro" id="IPR016181">
    <property type="entry name" value="Acyl_CoA_acyltransferase"/>
</dbReference>
<dbReference type="Pfam" id="PF21926">
    <property type="entry name" value="FeeM"/>
    <property type="match status" value="1"/>
</dbReference>
<feature type="transmembrane region" description="Helical" evidence="1">
    <location>
        <begin position="166"/>
        <end position="188"/>
    </location>
</feature>
<dbReference type="RefSeq" id="WP_113869412.1">
    <property type="nucleotide sequence ID" value="NZ_AGJP01000001.1"/>
</dbReference>
<dbReference type="Gene3D" id="3.40.630.30">
    <property type="match status" value="1"/>
</dbReference>
<evidence type="ECO:0000256" key="1">
    <source>
        <dbReference type="SAM" id="Phobius"/>
    </source>
</evidence>
<feature type="transmembrane region" description="Helical" evidence="1">
    <location>
        <begin position="52"/>
        <end position="69"/>
    </location>
</feature>
<name>A0A366HY92_9GAMM</name>
<gene>
    <name evidence="3" type="ORF">DES54_1607</name>
</gene>
<dbReference type="AlphaFoldDB" id="A0A366HY92"/>
<reference evidence="3 4" key="1">
    <citation type="submission" date="2018-06" db="EMBL/GenBank/DDBJ databases">
        <title>Genomic Encyclopedia of Type Strains, Phase IV (KMG-IV): sequencing the most valuable type-strain genomes for metagenomic binning, comparative biology and taxonomic classification.</title>
        <authorList>
            <person name="Goeker M."/>
        </authorList>
    </citation>
    <scope>NUCLEOTIDE SEQUENCE [LARGE SCALE GENOMIC DNA]</scope>
    <source>
        <strain evidence="3 4">DSM 30166</strain>
    </source>
</reference>
<evidence type="ECO:0000313" key="4">
    <source>
        <dbReference type="Proteomes" id="UP000253046"/>
    </source>
</evidence>
<dbReference type="EMBL" id="QNRY01000060">
    <property type="protein sequence ID" value="RBP57722.1"/>
    <property type="molecule type" value="Genomic_DNA"/>
</dbReference>
<dbReference type="Proteomes" id="UP000253046">
    <property type="component" value="Unassembled WGS sequence"/>
</dbReference>
<keyword evidence="4" id="KW-1185">Reference proteome</keyword>
<protein>
    <recommendedName>
        <fullName evidence="2">N-acyl amino acid synthase FeeM catalytic core domain-containing protein</fullName>
    </recommendedName>
</protein>
<keyword evidence="1" id="KW-0472">Membrane</keyword>
<comment type="caution">
    <text evidence="3">The sequence shown here is derived from an EMBL/GenBank/DDBJ whole genome shotgun (WGS) entry which is preliminary data.</text>
</comment>
<feature type="transmembrane region" description="Helical" evidence="1">
    <location>
        <begin position="76"/>
        <end position="94"/>
    </location>
</feature>
<sequence length="444" mass="50939">MISDNAAVKDNDIENRDEHRNNDRIFPVFFMFISLVNLVFCLGFIFFIDLQIALIIAMSCYLFIIVLELKHNIRSPISIFILLMYIVLTSLSFFDVYLGHLTGIIIFTSLAILVGGLLLAGKPFTAFYSPERGLKSLHYANSSIWLLAYLLSLFFSLYFVPEIEFILVPYAICIMAGLITIFFSLVWFGRHNTRKDHFSINNIDFKRVTENIPEYQAFFIEKVIADEQRNLLLLDELQLEIADSTIDKNNNVMIFCAYDGEKIVGCIRCVLAGDSPLPIEHEANLDLQNLKRVGSVLQAGRFSIEEKYRDRPEVITGLFKCLIELALERDICFIVGNAATHRVTMYMRMGFDLLFAPSDPRSQSKLSYGTLCTPMVMNFSNMIIKNSDKASKYGFGDYVNPYLLERWYKRAALRFYFKKISNRPWELEVKDIRKLLNSGGGAAQ</sequence>
<accession>A0A366HY92</accession>
<feature type="transmembrane region" description="Helical" evidence="1">
    <location>
        <begin position="100"/>
        <end position="121"/>
    </location>
</feature>
<feature type="transmembrane region" description="Helical" evidence="1">
    <location>
        <begin position="142"/>
        <end position="160"/>
    </location>
</feature>
<dbReference type="InterPro" id="IPR054597">
    <property type="entry name" value="FeeM_cat"/>
</dbReference>
<dbReference type="OrthoDB" id="9148530at2"/>
<feature type="domain" description="N-acyl amino acid synthase FeeM catalytic core" evidence="2">
    <location>
        <begin position="245"/>
        <end position="355"/>
    </location>
</feature>